<name>A0A5B7GWN1_PORTR</name>
<organism evidence="1 2">
    <name type="scientific">Portunus trituberculatus</name>
    <name type="common">Swimming crab</name>
    <name type="synonym">Neptunus trituberculatus</name>
    <dbReference type="NCBI Taxonomy" id="210409"/>
    <lineage>
        <taxon>Eukaryota</taxon>
        <taxon>Metazoa</taxon>
        <taxon>Ecdysozoa</taxon>
        <taxon>Arthropoda</taxon>
        <taxon>Crustacea</taxon>
        <taxon>Multicrustacea</taxon>
        <taxon>Malacostraca</taxon>
        <taxon>Eumalacostraca</taxon>
        <taxon>Eucarida</taxon>
        <taxon>Decapoda</taxon>
        <taxon>Pleocyemata</taxon>
        <taxon>Brachyura</taxon>
        <taxon>Eubrachyura</taxon>
        <taxon>Portunoidea</taxon>
        <taxon>Portunidae</taxon>
        <taxon>Portuninae</taxon>
        <taxon>Portunus</taxon>
    </lineage>
</organism>
<evidence type="ECO:0000313" key="1">
    <source>
        <dbReference type="EMBL" id="MPC62093.1"/>
    </source>
</evidence>
<reference evidence="1 2" key="1">
    <citation type="submission" date="2019-05" db="EMBL/GenBank/DDBJ databases">
        <title>Another draft genome of Portunus trituberculatus and its Hox gene families provides insights of decapod evolution.</title>
        <authorList>
            <person name="Jeong J.-H."/>
            <person name="Song I."/>
            <person name="Kim S."/>
            <person name="Choi T."/>
            <person name="Kim D."/>
            <person name="Ryu S."/>
            <person name="Kim W."/>
        </authorList>
    </citation>
    <scope>NUCLEOTIDE SEQUENCE [LARGE SCALE GENOMIC DNA]</scope>
    <source>
        <tissue evidence="1">Muscle</tissue>
    </source>
</reference>
<dbReference type="AlphaFoldDB" id="A0A5B7GWN1"/>
<proteinExistence type="predicted"/>
<dbReference type="Proteomes" id="UP000324222">
    <property type="component" value="Unassembled WGS sequence"/>
</dbReference>
<gene>
    <name evidence="1" type="ORF">E2C01_056175</name>
</gene>
<sequence>MTQGASPDHLLCNPRSLKPLLPRSLVRLTDPGRAPRAHSIRGMVTSLAVVVRMDKMAQETSAVSLGTWGGPECPEAAGQCRPYASSEPDDIGCCCGKKQSTHLWYMPAPKDDAITQPHSLPPLSVAVSARHVGGTSVLHKPAEFGGQVAWDAYQAQFEQISTMTW</sequence>
<dbReference type="EMBL" id="VSRR010019295">
    <property type="protein sequence ID" value="MPC62093.1"/>
    <property type="molecule type" value="Genomic_DNA"/>
</dbReference>
<evidence type="ECO:0000313" key="2">
    <source>
        <dbReference type="Proteomes" id="UP000324222"/>
    </source>
</evidence>
<protein>
    <submittedName>
        <fullName evidence="1">Uncharacterized protein</fullName>
    </submittedName>
</protein>
<keyword evidence="2" id="KW-1185">Reference proteome</keyword>
<accession>A0A5B7GWN1</accession>
<comment type="caution">
    <text evidence="1">The sequence shown here is derived from an EMBL/GenBank/DDBJ whole genome shotgun (WGS) entry which is preliminary data.</text>
</comment>